<proteinExistence type="predicted"/>
<dbReference type="EMBL" id="GL888497">
    <property type="protein sequence ID" value="EGI60094.1"/>
    <property type="molecule type" value="Genomic_DNA"/>
</dbReference>
<keyword evidence="2" id="KW-1185">Reference proteome</keyword>
<dbReference type="InParanoid" id="F4X0D6"/>
<reference evidence="1" key="1">
    <citation type="submission" date="2011-02" db="EMBL/GenBank/DDBJ databases">
        <title>The genome of the leaf-cutting ant Acromyrmex echinatior suggests key adaptations to social evolution and fungus farming.</title>
        <authorList>
            <person name="Nygaard S."/>
            <person name="Zhang G."/>
        </authorList>
    </citation>
    <scope>NUCLEOTIDE SEQUENCE</scope>
</reference>
<sequence>MEILSQTVLQRTRTIYYVQRDAIGGSFISAIFAIRENEKYTQSKCKKEKKNERLNVTSLEGMLYPLYKKGMAQRARSRRILKTAFADNVLSEGQRECSLALSEIRNAMVLRGAFLETGGQTSWVPVVTDTPRVASVTNGLDKGATTPVQRESLTRTYEQHGSASNFMEEVHITEASSVYYVEKYSSTIETNYPKHKLNPKITEDKQIARCRIVPWRTEISKQ</sequence>
<name>F4X0D6_ACREC</name>
<protein>
    <submittedName>
        <fullName evidence="1">Uncharacterized protein</fullName>
    </submittedName>
</protein>
<dbReference type="Proteomes" id="UP000007755">
    <property type="component" value="Unassembled WGS sequence"/>
</dbReference>
<evidence type="ECO:0000313" key="1">
    <source>
        <dbReference type="EMBL" id="EGI60094.1"/>
    </source>
</evidence>
<accession>F4X0D6</accession>
<gene>
    <name evidence="1" type="ORF">G5I_11728</name>
</gene>
<evidence type="ECO:0000313" key="2">
    <source>
        <dbReference type="Proteomes" id="UP000007755"/>
    </source>
</evidence>
<dbReference type="AlphaFoldDB" id="F4X0D6"/>
<organism evidence="2">
    <name type="scientific">Acromyrmex echinatior</name>
    <name type="common">Panamanian leafcutter ant</name>
    <name type="synonym">Acromyrmex octospinosus echinatior</name>
    <dbReference type="NCBI Taxonomy" id="103372"/>
    <lineage>
        <taxon>Eukaryota</taxon>
        <taxon>Metazoa</taxon>
        <taxon>Ecdysozoa</taxon>
        <taxon>Arthropoda</taxon>
        <taxon>Hexapoda</taxon>
        <taxon>Insecta</taxon>
        <taxon>Pterygota</taxon>
        <taxon>Neoptera</taxon>
        <taxon>Endopterygota</taxon>
        <taxon>Hymenoptera</taxon>
        <taxon>Apocrita</taxon>
        <taxon>Aculeata</taxon>
        <taxon>Formicoidea</taxon>
        <taxon>Formicidae</taxon>
        <taxon>Myrmicinae</taxon>
        <taxon>Acromyrmex</taxon>
    </lineage>
</organism>